<dbReference type="AlphaFoldDB" id="A0A916T6E8"/>
<dbReference type="GO" id="GO:0046081">
    <property type="term" value="P:dUTP catabolic process"/>
    <property type="evidence" value="ECO:0007669"/>
    <property type="project" value="TreeGrafter"/>
</dbReference>
<dbReference type="GO" id="GO:0006950">
    <property type="term" value="P:response to stress"/>
    <property type="evidence" value="ECO:0007669"/>
    <property type="project" value="UniProtKB-ARBA"/>
</dbReference>
<dbReference type="EMBL" id="BMIH01000003">
    <property type="protein sequence ID" value="GGB32251.1"/>
    <property type="molecule type" value="Genomic_DNA"/>
</dbReference>
<dbReference type="InterPro" id="IPR011551">
    <property type="entry name" value="NTP_PyrPHydrolase_MazG"/>
</dbReference>
<dbReference type="NCBIfam" id="NF007113">
    <property type="entry name" value="PRK09562.1"/>
    <property type="match status" value="1"/>
</dbReference>
<dbReference type="GO" id="GO:0046052">
    <property type="term" value="P:UTP catabolic process"/>
    <property type="evidence" value="ECO:0007669"/>
    <property type="project" value="TreeGrafter"/>
</dbReference>
<dbReference type="GO" id="GO:0046061">
    <property type="term" value="P:dATP catabolic process"/>
    <property type="evidence" value="ECO:0007669"/>
    <property type="project" value="TreeGrafter"/>
</dbReference>
<feature type="domain" description="NTP pyrophosphohydrolase MazG-like" evidence="1">
    <location>
        <begin position="32"/>
        <end position="102"/>
    </location>
</feature>
<dbReference type="GO" id="GO:0047429">
    <property type="term" value="F:nucleoside triphosphate diphosphatase activity"/>
    <property type="evidence" value="ECO:0007669"/>
    <property type="project" value="InterPro"/>
</dbReference>
<dbReference type="CDD" id="cd11529">
    <property type="entry name" value="NTP-PPase_MazG_Cterm"/>
    <property type="match status" value="1"/>
</dbReference>
<dbReference type="PANTHER" id="PTHR30522">
    <property type="entry name" value="NUCLEOSIDE TRIPHOSPHATE PYROPHOSPHOHYDROLASE"/>
    <property type="match status" value="1"/>
</dbReference>
<evidence type="ECO:0000313" key="3">
    <source>
        <dbReference type="Proteomes" id="UP000623067"/>
    </source>
</evidence>
<accession>A0A916T6E8</accession>
<dbReference type="FunFam" id="1.10.287.1080:FF:000001">
    <property type="entry name" value="Nucleoside triphosphate pyrophosphohydrolase"/>
    <property type="match status" value="1"/>
</dbReference>
<dbReference type="InterPro" id="IPR004518">
    <property type="entry name" value="MazG-like_dom"/>
</dbReference>
<name>A0A916T6E8_9SPHN</name>
<dbReference type="GO" id="GO:0046047">
    <property type="term" value="P:TTP catabolic process"/>
    <property type="evidence" value="ECO:0007669"/>
    <property type="project" value="TreeGrafter"/>
</dbReference>
<dbReference type="RefSeq" id="WP_268234947.1">
    <property type="nucleotide sequence ID" value="NZ_BMIH01000003.1"/>
</dbReference>
<reference evidence="2" key="1">
    <citation type="journal article" date="2014" name="Int. J. Syst. Evol. Microbiol.">
        <title>Complete genome sequence of Corynebacterium casei LMG S-19264T (=DSM 44701T), isolated from a smear-ripened cheese.</title>
        <authorList>
            <consortium name="US DOE Joint Genome Institute (JGI-PGF)"/>
            <person name="Walter F."/>
            <person name="Albersmeier A."/>
            <person name="Kalinowski J."/>
            <person name="Ruckert C."/>
        </authorList>
    </citation>
    <scope>NUCLEOTIDE SEQUENCE</scope>
    <source>
        <strain evidence="2">CGMCC 1.15330</strain>
    </source>
</reference>
<reference evidence="2" key="2">
    <citation type="submission" date="2020-09" db="EMBL/GenBank/DDBJ databases">
        <authorList>
            <person name="Sun Q."/>
            <person name="Zhou Y."/>
        </authorList>
    </citation>
    <scope>NUCLEOTIDE SEQUENCE</scope>
    <source>
        <strain evidence="2">CGMCC 1.15330</strain>
    </source>
</reference>
<protein>
    <submittedName>
        <fullName evidence="2">Nucleoside triphosphate pyrophosphohydrolase</fullName>
    </submittedName>
</protein>
<dbReference type="PANTHER" id="PTHR30522:SF0">
    <property type="entry name" value="NUCLEOSIDE TRIPHOSPHATE PYROPHOSPHOHYDROLASE"/>
    <property type="match status" value="1"/>
</dbReference>
<keyword evidence="3" id="KW-1185">Reference proteome</keyword>
<dbReference type="GO" id="GO:0046076">
    <property type="term" value="P:dTTP catabolic process"/>
    <property type="evidence" value="ECO:0007669"/>
    <property type="project" value="TreeGrafter"/>
</dbReference>
<evidence type="ECO:0000313" key="2">
    <source>
        <dbReference type="EMBL" id="GGB32251.1"/>
    </source>
</evidence>
<dbReference type="SUPFAM" id="SSF101386">
    <property type="entry name" value="all-alpha NTP pyrophosphatases"/>
    <property type="match status" value="2"/>
</dbReference>
<comment type="caution">
    <text evidence="2">The sequence shown here is derived from an EMBL/GenBank/DDBJ whole genome shotgun (WGS) entry which is preliminary data.</text>
</comment>
<sequence length="255" mass="27819">MSERGIDRLLAIMATLRDPVRGCEWDLAQRWDTIAPYTIEEAFEVADAIDRGDAAAIREELGDLLFQVVFQSRIAEEAGLFAFADVADAISAKMERRHPHIFGGAAERPDWEALKADERSGGGALAGVAKGLPALQRADKLQRRAARVGFDWTDACGPRAKIDEELAEIEAAGADTLEEEMGDLLFSVVNWARHKGIDPEQALRAANAKFERRFAAMEAASGGDFASLPLDAKEALWNTAKAGENVPDRSQTPDR</sequence>
<gene>
    <name evidence="2" type="primary">mazG</name>
    <name evidence="2" type="ORF">GCM10011380_22060</name>
</gene>
<dbReference type="GO" id="GO:0006203">
    <property type="term" value="P:dGTP catabolic process"/>
    <property type="evidence" value="ECO:0007669"/>
    <property type="project" value="TreeGrafter"/>
</dbReference>
<organism evidence="2 3">
    <name type="scientific">Sphingomonas metalli</name>
    <dbReference type="NCBI Taxonomy" id="1779358"/>
    <lineage>
        <taxon>Bacteria</taxon>
        <taxon>Pseudomonadati</taxon>
        <taxon>Pseudomonadota</taxon>
        <taxon>Alphaproteobacteria</taxon>
        <taxon>Sphingomonadales</taxon>
        <taxon>Sphingomonadaceae</taxon>
        <taxon>Sphingomonas</taxon>
    </lineage>
</organism>
<proteinExistence type="predicted"/>
<feature type="domain" description="NTP pyrophosphohydrolase MazG-like" evidence="1">
    <location>
        <begin position="164"/>
        <end position="213"/>
    </location>
</feature>
<dbReference type="Proteomes" id="UP000623067">
    <property type="component" value="Unassembled WGS sequence"/>
</dbReference>
<dbReference type="InterPro" id="IPR048015">
    <property type="entry name" value="NTP-PPase_MazG-like_N"/>
</dbReference>
<dbReference type="Gene3D" id="1.10.287.1080">
    <property type="entry name" value="MazG-like"/>
    <property type="match status" value="2"/>
</dbReference>
<evidence type="ECO:0000259" key="1">
    <source>
        <dbReference type="Pfam" id="PF03819"/>
    </source>
</evidence>
<dbReference type="CDD" id="cd11528">
    <property type="entry name" value="NTP-PPase_MazG_Nterm"/>
    <property type="match status" value="1"/>
</dbReference>
<dbReference type="InterPro" id="IPR048011">
    <property type="entry name" value="NTP-PPase_MazG-like_C"/>
</dbReference>
<dbReference type="NCBIfam" id="TIGR00444">
    <property type="entry name" value="mazG"/>
    <property type="match status" value="1"/>
</dbReference>
<dbReference type="Pfam" id="PF03819">
    <property type="entry name" value="MazG"/>
    <property type="match status" value="2"/>
</dbReference>